<sequence length="471" mass="53800">MMMMPATEIVFSSRPRLHMLADGGMLVYRGSGELHSDMTLIYRRLTRFIKPASAKQYVRHALHFEDYLMSIGLCWNSPPQPLRQAGRQYLAAHGARLTERSDHWRAEPDPDQVGPPNLRLVIESLRAVYTAARHLGLYEYEDEPFRLTITSAESGDGLPAPLPPSWSGLTLPRPKLSNPDRYFVFKGGYWTPKFLMDAADLYEQVRAAFAEAPLRDQVIVRCLFEGGPRISEICSLTFRGWDYSVGEKRPAFGPSFKLPSKGKHGSAIKPVHVGSETGSLLRRYFMTERRLQDPLTEAYEAWARALGIEDYTPEHYRLFLSASGRPSARVPVFLTRGGRDYTANAHRKGAWRPRMATAGLQVRPHQARHWFVSMYLQAVELLFERDAPQYRKNREALGLYMGWAYPEDMLAVYDRTLDEHRTYERVMDITTQLQELLTQNIFPLLQPPTVPPPKSGEMTRRLLALQKEGSS</sequence>
<evidence type="ECO:0000256" key="1">
    <source>
        <dbReference type="ARBA" id="ARBA00023172"/>
    </source>
</evidence>
<keyword evidence="3" id="KW-1185">Reference proteome</keyword>
<dbReference type="Gene3D" id="1.10.443.10">
    <property type="entry name" value="Intergrase catalytic core"/>
    <property type="match status" value="1"/>
</dbReference>
<dbReference type="InterPro" id="IPR013762">
    <property type="entry name" value="Integrase-like_cat_sf"/>
</dbReference>
<comment type="caution">
    <text evidence="2">The sequence shown here is derived from an EMBL/GenBank/DDBJ whole genome shotgun (WGS) entry which is preliminary data.</text>
</comment>
<dbReference type="RefSeq" id="WP_184135031.1">
    <property type="nucleotide sequence ID" value="NZ_JACHFL010000011.1"/>
</dbReference>
<dbReference type="Proteomes" id="UP000552709">
    <property type="component" value="Unassembled WGS sequence"/>
</dbReference>
<proteinExistence type="predicted"/>
<dbReference type="SUPFAM" id="SSF56349">
    <property type="entry name" value="DNA breaking-rejoining enzymes"/>
    <property type="match status" value="1"/>
</dbReference>
<reference evidence="2 3" key="1">
    <citation type="submission" date="2020-08" db="EMBL/GenBank/DDBJ databases">
        <title>Genomic Encyclopedia of Type Strains, Phase IV (KMG-IV): sequencing the most valuable type-strain genomes for metagenomic binning, comparative biology and taxonomic classification.</title>
        <authorList>
            <person name="Goeker M."/>
        </authorList>
    </citation>
    <scope>NUCLEOTIDE SEQUENCE [LARGE SCALE GENOMIC DNA]</scope>
    <source>
        <strain evidence="2 3">DSM 27939</strain>
    </source>
</reference>
<evidence type="ECO:0000313" key="3">
    <source>
        <dbReference type="Proteomes" id="UP000552709"/>
    </source>
</evidence>
<dbReference type="AlphaFoldDB" id="A0A7W8JZ01"/>
<dbReference type="GO" id="GO:0006310">
    <property type="term" value="P:DNA recombination"/>
    <property type="evidence" value="ECO:0007669"/>
    <property type="project" value="UniProtKB-KW"/>
</dbReference>
<dbReference type="GO" id="GO:0003677">
    <property type="term" value="F:DNA binding"/>
    <property type="evidence" value="ECO:0007669"/>
    <property type="project" value="InterPro"/>
</dbReference>
<keyword evidence="1" id="KW-0233">DNA recombination</keyword>
<evidence type="ECO:0000313" key="2">
    <source>
        <dbReference type="EMBL" id="MBB5364518.1"/>
    </source>
</evidence>
<organism evidence="2 3">
    <name type="scientific">Deinococcus humi</name>
    <dbReference type="NCBI Taxonomy" id="662880"/>
    <lineage>
        <taxon>Bacteria</taxon>
        <taxon>Thermotogati</taxon>
        <taxon>Deinococcota</taxon>
        <taxon>Deinococci</taxon>
        <taxon>Deinococcales</taxon>
        <taxon>Deinococcaceae</taxon>
        <taxon>Deinococcus</taxon>
    </lineage>
</organism>
<dbReference type="EMBL" id="JACHFL010000011">
    <property type="protein sequence ID" value="MBB5364518.1"/>
    <property type="molecule type" value="Genomic_DNA"/>
</dbReference>
<dbReference type="InterPro" id="IPR011010">
    <property type="entry name" value="DNA_brk_join_enz"/>
</dbReference>
<gene>
    <name evidence="2" type="ORF">HNQ08_003631</name>
</gene>
<name>A0A7W8JZ01_9DEIO</name>
<protein>
    <submittedName>
        <fullName evidence="2">Integrase</fullName>
    </submittedName>
</protein>
<dbReference type="GO" id="GO:0015074">
    <property type="term" value="P:DNA integration"/>
    <property type="evidence" value="ECO:0007669"/>
    <property type="project" value="InterPro"/>
</dbReference>
<accession>A0A7W8JZ01</accession>